<evidence type="ECO:0000313" key="3">
    <source>
        <dbReference type="EMBL" id="KAA5227430.1"/>
    </source>
</evidence>
<protein>
    <submittedName>
        <fullName evidence="3">Helix-turn-helix transcriptional regulator</fullName>
    </submittedName>
    <submittedName>
        <fullName evidence="2">Putative DNA-binding protein</fullName>
    </submittedName>
</protein>
<keyword evidence="2" id="KW-0238">DNA-binding</keyword>
<proteinExistence type="predicted"/>
<dbReference type="InterPro" id="IPR001387">
    <property type="entry name" value="Cro/C1-type_HTH"/>
</dbReference>
<dbReference type="EMBL" id="VWAK01000048">
    <property type="protein sequence ID" value="KAA5227430.1"/>
    <property type="molecule type" value="Genomic_DNA"/>
</dbReference>
<dbReference type="Proteomes" id="UP000440198">
    <property type="component" value="Unassembled WGS sequence"/>
</dbReference>
<name>A0A174FZK8_9BACE</name>
<organism evidence="2 5">
    <name type="scientific">Bacteroides finegoldii</name>
    <dbReference type="NCBI Taxonomy" id="338188"/>
    <lineage>
        <taxon>Bacteria</taxon>
        <taxon>Pseudomonadati</taxon>
        <taxon>Bacteroidota</taxon>
        <taxon>Bacteroidia</taxon>
        <taxon>Bacteroidales</taxon>
        <taxon>Bacteroidaceae</taxon>
        <taxon>Bacteroides</taxon>
    </lineage>
</organism>
<reference evidence="6 7" key="2">
    <citation type="journal article" date="2019" name="Nat. Med.">
        <title>A library of human gut bacterial isolates paired with longitudinal multiomics data enables mechanistic microbiome research.</title>
        <authorList>
            <person name="Poyet M."/>
            <person name="Groussin M."/>
            <person name="Gibbons S.M."/>
            <person name="Avila-Pacheco J."/>
            <person name="Jiang X."/>
            <person name="Kearney S.M."/>
            <person name="Perrotta A.R."/>
            <person name="Berdy B."/>
            <person name="Zhao S."/>
            <person name="Lieberman T.D."/>
            <person name="Swanson P.K."/>
            <person name="Smith M."/>
            <person name="Roesemann S."/>
            <person name="Alexander J.E."/>
            <person name="Rich S.A."/>
            <person name="Livny J."/>
            <person name="Vlamakis H."/>
            <person name="Clish C."/>
            <person name="Bullock K."/>
            <person name="Deik A."/>
            <person name="Scott J."/>
            <person name="Pierce K.A."/>
            <person name="Xavier R.J."/>
            <person name="Alm E.J."/>
        </authorList>
    </citation>
    <scope>NUCLEOTIDE SEQUENCE [LARGE SCALE GENOMIC DNA]</scope>
    <source>
        <strain evidence="4 7">BIOML-A2</strain>
        <strain evidence="3 6">BIOML-A6</strain>
    </source>
</reference>
<dbReference type="AlphaFoldDB" id="A0A174FZK8"/>
<evidence type="ECO:0000313" key="2">
    <source>
        <dbReference type="EMBL" id="CUO54358.1"/>
    </source>
</evidence>
<gene>
    <name evidence="2" type="ORF">ERS852397_02252</name>
    <name evidence="4" type="ORF">F2Z09_18600</name>
    <name evidence="3" type="ORF">F2Z22_19425</name>
</gene>
<dbReference type="GO" id="GO:0003677">
    <property type="term" value="F:DNA binding"/>
    <property type="evidence" value="ECO:0007669"/>
    <property type="project" value="UniProtKB-KW"/>
</dbReference>
<dbReference type="CDD" id="cd00093">
    <property type="entry name" value="HTH_XRE"/>
    <property type="match status" value="1"/>
</dbReference>
<evidence type="ECO:0000313" key="7">
    <source>
        <dbReference type="Proteomes" id="UP000440198"/>
    </source>
</evidence>
<dbReference type="PROSITE" id="PS50943">
    <property type="entry name" value="HTH_CROC1"/>
    <property type="match status" value="1"/>
</dbReference>
<dbReference type="Pfam" id="PF01381">
    <property type="entry name" value="HTH_3"/>
    <property type="match status" value="1"/>
</dbReference>
<sequence length="106" mass="12147">MKKDVHIGKLIKLKLSESNLSIADFAEAIHKTRTTVYDIFNRKSIDIDLLVTISEVLQFDFISYAYSNRSETSSPGTSNSYLIVKVVKECELEKEEPILFRCKLKT</sequence>
<feature type="domain" description="HTH cro/C1-type" evidence="1">
    <location>
        <begin position="11"/>
        <end position="64"/>
    </location>
</feature>
<dbReference type="RefSeq" id="WP_007757968.1">
    <property type="nucleotide sequence ID" value="NZ_CABIXA010000011.1"/>
</dbReference>
<evidence type="ECO:0000313" key="4">
    <source>
        <dbReference type="EMBL" id="KAA5253146.1"/>
    </source>
</evidence>
<evidence type="ECO:0000259" key="1">
    <source>
        <dbReference type="PROSITE" id="PS50943"/>
    </source>
</evidence>
<dbReference type="EMBL" id="VWAG01000050">
    <property type="protein sequence ID" value="KAA5253146.1"/>
    <property type="molecule type" value="Genomic_DNA"/>
</dbReference>
<dbReference type="EMBL" id="CYZH01000011">
    <property type="protein sequence ID" value="CUO54358.1"/>
    <property type="molecule type" value="Genomic_DNA"/>
</dbReference>
<dbReference type="Proteomes" id="UP000421791">
    <property type="component" value="Unassembled WGS sequence"/>
</dbReference>
<evidence type="ECO:0000313" key="5">
    <source>
        <dbReference type="Proteomes" id="UP000095517"/>
    </source>
</evidence>
<keyword evidence="7" id="KW-1185">Reference proteome</keyword>
<accession>A0A174FZK8</accession>
<dbReference type="SMART" id="SM00530">
    <property type="entry name" value="HTH_XRE"/>
    <property type="match status" value="1"/>
</dbReference>
<dbReference type="STRING" id="338188.ERS852397_02252"/>
<dbReference type="SUPFAM" id="SSF47413">
    <property type="entry name" value="lambda repressor-like DNA-binding domains"/>
    <property type="match status" value="1"/>
</dbReference>
<dbReference type="Gene3D" id="1.10.260.40">
    <property type="entry name" value="lambda repressor-like DNA-binding domains"/>
    <property type="match status" value="1"/>
</dbReference>
<dbReference type="Proteomes" id="UP000095517">
    <property type="component" value="Unassembled WGS sequence"/>
</dbReference>
<evidence type="ECO:0000313" key="6">
    <source>
        <dbReference type="Proteomes" id="UP000421791"/>
    </source>
</evidence>
<reference evidence="2 5" key="1">
    <citation type="submission" date="2015-09" db="EMBL/GenBank/DDBJ databases">
        <authorList>
            <consortium name="Pathogen Informatics"/>
        </authorList>
    </citation>
    <scope>NUCLEOTIDE SEQUENCE [LARGE SCALE GENOMIC DNA]</scope>
    <source>
        <strain evidence="2 5">2789STDY5608840</strain>
    </source>
</reference>
<dbReference type="InterPro" id="IPR010982">
    <property type="entry name" value="Lambda_DNA-bd_dom_sf"/>
</dbReference>
<dbReference type="GeneID" id="92990369"/>